<dbReference type="SUPFAM" id="SSF48113">
    <property type="entry name" value="Heme-dependent peroxidases"/>
    <property type="match status" value="1"/>
</dbReference>
<dbReference type="AlphaFoldDB" id="A0ABD1LMG0"/>
<dbReference type="EMBL" id="JBGMDY010000008">
    <property type="protein sequence ID" value="KAL2324653.1"/>
    <property type="molecule type" value="Genomic_DNA"/>
</dbReference>
<dbReference type="Proteomes" id="UP001603857">
    <property type="component" value="Unassembled WGS sequence"/>
</dbReference>
<dbReference type="InterPro" id="IPR010255">
    <property type="entry name" value="Haem_peroxidase_sf"/>
</dbReference>
<keyword evidence="1" id="KW-0732">Signal</keyword>
<comment type="caution">
    <text evidence="2">The sequence shown here is derived from an EMBL/GenBank/DDBJ whole genome shotgun (WGS) entry which is preliminary data.</text>
</comment>
<sequence length="127" mass="13944">MARASGSSTTPSLCSLFFVYCLLLFAASSDSEALDARPRIVDGLSWNYYWLSCPRLESIVRRHLQKGCDGSILLDGSPNERDQPAKIGIRPEALKTFDPLFTSIAEGLSLLNMSSLGHILKSYLCTV</sequence>
<protein>
    <submittedName>
        <fullName evidence="2">Uncharacterized protein</fullName>
    </submittedName>
</protein>
<evidence type="ECO:0000313" key="3">
    <source>
        <dbReference type="Proteomes" id="UP001603857"/>
    </source>
</evidence>
<name>A0ABD1LMG0_9FABA</name>
<evidence type="ECO:0000313" key="2">
    <source>
        <dbReference type="EMBL" id="KAL2324653.1"/>
    </source>
</evidence>
<evidence type="ECO:0000256" key="1">
    <source>
        <dbReference type="SAM" id="SignalP"/>
    </source>
</evidence>
<proteinExistence type="predicted"/>
<accession>A0ABD1LMG0</accession>
<keyword evidence="3" id="KW-1185">Reference proteome</keyword>
<feature type="signal peptide" evidence="1">
    <location>
        <begin position="1"/>
        <end position="33"/>
    </location>
</feature>
<gene>
    <name evidence="2" type="ORF">Fmac_023711</name>
</gene>
<reference evidence="2 3" key="1">
    <citation type="submission" date="2024-08" db="EMBL/GenBank/DDBJ databases">
        <title>Insights into the chromosomal genome structure of Flemingia macrophylla.</title>
        <authorList>
            <person name="Ding Y."/>
            <person name="Zhao Y."/>
            <person name="Bi W."/>
            <person name="Wu M."/>
            <person name="Zhao G."/>
            <person name="Gong Y."/>
            <person name="Li W."/>
            <person name="Zhang P."/>
        </authorList>
    </citation>
    <scope>NUCLEOTIDE SEQUENCE [LARGE SCALE GENOMIC DNA]</scope>
    <source>
        <strain evidence="2">DYQJB</strain>
        <tissue evidence="2">Leaf</tissue>
    </source>
</reference>
<feature type="chain" id="PRO_5044836156" evidence="1">
    <location>
        <begin position="34"/>
        <end position="127"/>
    </location>
</feature>
<organism evidence="2 3">
    <name type="scientific">Flemingia macrophylla</name>
    <dbReference type="NCBI Taxonomy" id="520843"/>
    <lineage>
        <taxon>Eukaryota</taxon>
        <taxon>Viridiplantae</taxon>
        <taxon>Streptophyta</taxon>
        <taxon>Embryophyta</taxon>
        <taxon>Tracheophyta</taxon>
        <taxon>Spermatophyta</taxon>
        <taxon>Magnoliopsida</taxon>
        <taxon>eudicotyledons</taxon>
        <taxon>Gunneridae</taxon>
        <taxon>Pentapetalae</taxon>
        <taxon>rosids</taxon>
        <taxon>fabids</taxon>
        <taxon>Fabales</taxon>
        <taxon>Fabaceae</taxon>
        <taxon>Papilionoideae</taxon>
        <taxon>50 kb inversion clade</taxon>
        <taxon>NPAAA clade</taxon>
        <taxon>indigoferoid/millettioid clade</taxon>
        <taxon>Phaseoleae</taxon>
        <taxon>Flemingia</taxon>
    </lineage>
</organism>